<evidence type="ECO:0000313" key="9">
    <source>
        <dbReference type="EMBL" id="MDZ8117731.1"/>
    </source>
</evidence>
<feature type="compositionally biased region" description="Acidic residues" evidence="5">
    <location>
        <begin position="964"/>
        <end position="974"/>
    </location>
</feature>
<evidence type="ECO:0000256" key="2">
    <source>
        <dbReference type="ARBA" id="ARBA00022525"/>
    </source>
</evidence>
<dbReference type="PANTHER" id="PTHR37467">
    <property type="entry name" value="EXPORTED CALCIUM-BINDING GLYCOPROTEIN-RELATED"/>
    <property type="match status" value="1"/>
</dbReference>
<evidence type="ECO:0000313" key="10">
    <source>
        <dbReference type="Proteomes" id="UP001290861"/>
    </source>
</evidence>
<accession>A0ABU5MUV3</accession>
<keyword evidence="10" id="KW-1185">Reference proteome</keyword>
<dbReference type="SUPFAM" id="SSF56436">
    <property type="entry name" value="C-type lectin-like"/>
    <property type="match status" value="1"/>
</dbReference>
<feature type="compositionally biased region" description="Acidic residues" evidence="5">
    <location>
        <begin position="1031"/>
        <end position="1045"/>
    </location>
</feature>
<dbReference type="Gene3D" id="2.130.10.30">
    <property type="entry name" value="Regulator of chromosome condensation 1/beta-lactamase-inhibitor protein II"/>
    <property type="match status" value="2"/>
</dbReference>
<sequence length="1301" mass="137758">MKFTFQLALICAVFFAMQAVAAVFGTGTNQFSIEFAVIGMTNNPADNSGFGAVDYEYRIGLHEVSVDQFMNACAADPRIADGGEDYWNDGVRNCGSGAPASYVSWYEAARFANWLTSGDAYSGAYQFDTNGVLVAVNRSAVAYPVVYVLPTEDEWYKAAYYNPDNSGDYTQYSSGTDAAPPRGTNGWNYADWQWNTEENHFDKFFVKEGPDYMWPGGTGAPEQNGTYDMNGNIWEWMESAHDGTLDVMDEGRVIRAGSYEDNSSHMTAGNRHNAFAPEIEHSLVGFRVAAVLSGQFQLTVSASGGGSVNQTNGWYDAGTNLVLEAVPDAGWLFTEWTGSVTGGYESAVTNVVMDEDKVIEAHFSIDADGDGLLNSNELVLGTSPRDPDSDSDGLPDLWEVVNGTDPMVDNAGDDPDLDGLSNMQEYQAGTDPFSADSDGDLMPDGWEIAYQLNPLSTNALADADADGAPDLYEFAMGGDPTNAVDAGMEPYYQVIYESGTNRVEYLHVRRVGAAQVLSYRVEWSEGNVWTNAGVSVSGIMDLGNGFERVSNRISRLISSNLFVRLSVEGGSNTVFSSVLEISALEVWAGSFGLYGADAASEADSDGDGLSNANEWKLGTDPSVSDGDADGDGLSALQEFNLGTDLNNPDSDSDGLSDYEEVVNVVAWGDNYYRQTVIPAHFQSVVDIAAGGMHGIGLSGAGLAGWGDDLHGQSSIPTGISNIVSIAAGEAHSLAVCSDGTVAAWGNNDSSQCNVPLSATNITFTAGGAAHSLALTSNLSVMAWGDNSCGQLEIPLSAQNVSAISAGDNHNLALLQNGRVVAWGDNADGACDGPASVSNAVAVAAGGGHSLALLQDGRVVAWGLDNFGQSSVPAGLTNVTAIAAGKYHSLAIQDDGQVISWGNPFYGLPDVPERAKFACSIDAGRQFSVALVKKTDPLDPDGDGDGLLDGDEVNVHGTSPHIQDTDEDGLTDGDEIEVYGTSPVSADSDNDQLPDLWEVETGLDPWVDEASLDMDEDGLTCLEEFAAGTDPFDPDGDDDGLSDGEEVSLYGTDPWNDDSDGDVLPDVWEIQFALDPLTTNMLGDADADGRTDLYEFAVNGDPVNPADAGWVPFFVVADQGGSNRVGYVYLRRSDTGTSGLDYFVEWSQGGGSVEEYGVLENGFESVTNWFSDVFLSNIYVRLAISAEGSTVYTDMLEITPMDMWAGGYGLYGVDAQPTADPDGDGLDNAAEFSAGTSPELADTDTDGLPDDWELDAGLDPLQIPSAADLDGDGLSNSDEFIRGTDPLDADTDTDGLPDGWEV</sequence>
<dbReference type="Pfam" id="PF18884">
    <property type="entry name" value="TSP3_bac"/>
    <property type="match status" value="11"/>
</dbReference>
<feature type="region of interest" description="Disordered" evidence="5">
    <location>
        <begin position="955"/>
        <end position="974"/>
    </location>
</feature>
<comment type="subcellular location">
    <subcellularLocation>
        <location evidence="1">Secreted</location>
    </subcellularLocation>
</comment>
<feature type="signal peptide" evidence="6">
    <location>
        <begin position="1"/>
        <end position="21"/>
    </location>
</feature>
<comment type="caution">
    <text evidence="9">The sequence shown here is derived from an EMBL/GenBank/DDBJ whole genome shotgun (WGS) entry which is preliminary data.</text>
</comment>
<name>A0ABU5MUV3_9BACT</name>
<dbReference type="Pfam" id="PF03781">
    <property type="entry name" value="FGE-sulfatase"/>
    <property type="match status" value="1"/>
</dbReference>
<feature type="domain" description="Bacterial repeat" evidence="8">
    <location>
        <begin position="297"/>
        <end position="365"/>
    </location>
</feature>
<dbReference type="PROSITE" id="PS00626">
    <property type="entry name" value="RCC1_2"/>
    <property type="match status" value="2"/>
</dbReference>
<dbReference type="Pfam" id="PF18998">
    <property type="entry name" value="Flg_new_2"/>
    <property type="match status" value="1"/>
</dbReference>
<dbReference type="Proteomes" id="UP001290861">
    <property type="component" value="Unassembled WGS sequence"/>
</dbReference>
<dbReference type="InterPro" id="IPR005532">
    <property type="entry name" value="SUMF_dom"/>
</dbReference>
<feature type="non-terminal residue" evidence="9">
    <location>
        <position position="1301"/>
    </location>
</feature>
<evidence type="ECO:0000256" key="6">
    <source>
        <dbReference type="SAM" id="SignalP"/>
    </source>
</evidence>
<organism evidence="9 10">
    <name type="scientific">Pontiella agarivorans</name>
    <dbReference type="NCBI Taxonomy" id="3038953"/>
    <lineage>
        <taxon>Bacteria</taxon>
        <taxon>Pseudomonadati</taxon>
        <taxon>Kiritimatiellota</taxon>
        <taxon>Kiritimatiellia</taxon>
        <taxon>Kiritimatiellales</taxon>
        <taxon>Pontiellaceae</taxon>
        <taxon>Pontiella</taxon>
    </lineage>
</organism>
<dbReference type="InterPro" id="IPR044060">
    <property type="entry name" value="Bacterial_rp_domain"/>
</dbReference>
<dbReference type="InterPro" id="IPR059100">
    <property type="entry name" value="TSP3_bac"/>
</dbReference>
<dbReference type="InterPro" id="IPR000408">
    <property type="entry name" value="Reg_chr_condens"/>
</dbReference>
<evidence type="ECO:0000256" key="5">
    <source>
        <dbReference type="SAM" id="MobiDB-lite"/>
    </source>
</evidence>
<dbReference type="Gene3D" id="3.90.1580.10">
    <property type="entry name" value="paralog of FGE (formylglycine-generating enzyme)"/>
    <property type="match status" value="1"/>
</dbReference>
<evidence type="ECO:0000259" key="8">
    <source>
        <dbReference type="Pfam" id="PF18998"/>
    </source>
</evidence>
<feature type="compositionally biased region" description="Acidic residues" evidence="5">
    <location>
        <begin position="1240"/>
        <end position="1249"/>
    </location>
</feature>
<proteinExistence type="predicted"/>
<feature type="chain" id="PRO_5046315835" evidence="6">
    <location>
        <begin position="22"/>
        <end position="1301"/>
    </location>
</feature>
<dbReference type="InterPro" id="IPR053180">
    <property type="entry name" value="Ca-binding_acidic-repeat"/>
</dbReference>
<feature type="region of interest" description="Disordered" evidence="5">
    <location>
        <begin position="1218"/>
        <end position="1249"/>
    </location>
</feature>
<dbReference type="Pfam" id="PF13540">
    <property type="entry name" value="RCC1_2"/>
    <property type="match status" value="5"/>
</dbReference>
<protein>
    <submittedName>
        <fullName evidence="9">SUMF1/EgtB/PvdO family nonheme iron enzyme</fullName>
    </submittedName>
</protein>
<keyword evidence="4" id="KW-0106">Calcium</keyword>
<reference evidence="9 10" key="1">
    <citation type="journal article" date="2024" name="Appl. Environ. Microbiol.">
        <title>Pontiella agarivorans sp. nov., a novel marine anaerobic bacterium capable of degrading macroalgal polysaccharides and fixing nitrogen.</title>
        <authorList>
            <person name="Liu N."/>
            <person name="Kivenson V."/>
            <person name="Peng X."/>
            <person name="Cui Z."/>
            <person name="Lankiewicz T.S."/>
            <person name="Gosselin K.M."/>
            <person name="English C.J."/>
            <person name="Blair E.M."/>
            <person name="O'Malley M.A."/>
            <person name="Valentine D.L."/>
        </authorList>
    </citation>
    <scope>NUCLEOTIDE SEQUENCE [LARGE SCALE GENOMIC DNA]</scope>
    <source>
        <strain evidence="9 10">NLcol2</strain>
    </source>
</reference>
<dbReference type="InterPro" id="IPR009091">
    <property type="entry name" value="RCC1/BLIP-II"/>
</dbReference>
<evidence type="ECO:0000256" key="4">
    <source>
        <dbReference type="ARBA" id="ARBA00022837"/>
    </source>
</evidence>
<dbReference type="PRINTS" id="PR00633">
    <property type="entry name" value="RCCNDNSATION"/>
</dbReference>
<keyword evidence="3 6" id="KW-0732">Signal</keyword>
<dbReference type="InterPro" id="IPR018247">
    <property type="entry name" value="EF_Hand_1_Ca_BS"/>
</dbReference>
<feature type="region of interest" description="Disordered" evidence="5">
    <location>
        <begin position="1261"/>
        <end position="1301"/>
    </location>
</feature>
<feature type="region of interest" description="Disordered" evidence="5">
    <location>
        <begin position="605"/>
        <end position="629"/>
    </location>
</feature>
<dbReference type="InterPro" id="IPR042095">
    <property type="entry name" value="SUMF_sf"/>
</dbReference>
<feature type="compositionally biased region" description="Acidic residues" evidence="5">
    <location>
        <begin position="1286"/>
        <end position="1301"/>
    </location>
</feature>
<dbReference type="SUPFAM" id="SSF50985">
    <property type="entry name" value="RCC1/BLIP-II"/>
    <property type="match status" value="1"/>
</dbReference>
<dbReference type="InterPro" id="IPR016187">
    <property type="entry name" value="CTDL_fold"/>
</dbReference>
<feature type="domain" description="Sulfatase-modifying factor enzyme-like" evidence="7">
    <location>
        <begin position="56"/>
        <end position="289"/>
    </location>
</feature>
<evidence type="ECO:0000256" key="1">
    <source>
        <dbReference type="ARBA" id="ARBA00004613"/>
    </source>
</evidence>
<evidence type="ECO:0000256" key="3">
    <source>
        <dbReference type="ARBA" id="ARBA00022729"/>
    </source>
</evidence>
<dbReference type="PROSITE" id="PS50012">
    <property type="entry name" value="RCC1_3"/>
    <property type="match status" value="5"/>
</dbReference>
<dbReference type="EMBL" id="JARVCO010000004">
    <property type="protein sequence ID" value="MDZ8117731.1"/>
    <property type="molecule type" value="Genomic_DNA"/>
</dbReference>
<feature type="region of interest" description="Disordered" evidence="5">
    <location>
        <begin position="1025"/>
        <end position="1057"/>
    </location>
</feature>
<dbReference type="PROSITE" id="PS00018">
    <property type="entry name" value="EF_HAND_1"/>
    <property type="match status" value="1"/>
</dbReference>
<evidence type="ECO:0000259" key="7">
    <source>
        <dbReference type="Pfam" id="PF03781"/>
    </source>
</evidence>
<keyword evidence="2" id="KW-0964">Secreted</keyword>
<dbReference type="RefSeq" id="WP_322607534.1">
    <property type="nucleotide sequence ID" value="NZ_JARVCO010000004.1"/>
</dbReference>
<dbReference type="PANTHER" id="PTHR37467:SF1">
    <property type="entry name" value="EXPORTED CALCIUM-BINDING GLYCOPROTEIN"/>
    <property type="match status" value="1"/>
</dbReference>
<gene>
    <name evidence="9" type="ORF">P9H32_03765</name>
</gene>